<reference evidence="1" key="1">
    <citation type="journal article" date="2015" name="Nature">
        <title>Complex archaea that bridge the gap between prokaryotes and eukaryotes.</title>
        <authorList>
            <person name="Spang A."/>
            <person name="Saw J.H."/>
            <person name="Jorgensen S.L."/>
            <person name="Zaremba-Niedzwiedzka K."/>
            <person name="Martijn J."/>
            <person name="Lind A.E."/>
            <person name="van Eijk R."/>
            <person name="Schleper C."/>
            <person name="Guy L."/>
            <person name="Ettema T.J."/>
        </authorList>
    </citation>
    <scope>NUCLEOTIDE SEQUENCE</scope>
</reference>
<sequence>MKTLNRDLLLEKAQTIINARVEPFEANWLYAFLPSVRDHDEQLELFEVGPEAPFVDEMFSYLSPGAIPIYEGVFSRNDEVMRLDSFTKGAVCVTNLYSPNVAQWAGTLIEKQVELMVEKQAYPAIDERFLESYVDVLLATLCNEEFSTWRDLLSYSTGVWWLMGLSKGTLKKVKRSGPTYEKTIFDLVLTRAKLGTVEIY</sequence>
<proteinExistence type="predicted"/>
<evidence type="ECO:0000313" key="1">
    <source>
        <dbReference type="EMBL" id="KKN86924.1"/>
    </source>
</evidence>
<dbReference type="EMBL" id="LAZR01000143">
    <property type="protein sequence ID" value="KKN86924.1"/>
    <property type="molecule type" value="Genomic_DNA"/>
</dbReference>
<organism evidence="1">
    <name type="scientific">marine sediment metagenome</name>
    <dbReference type="NCBI Taxonomy" id="412755"/>
    <lineage>
        <taxon>unclassified sequences</taxon>
        <taxon>metagenomes</taxon>
        <taxon>ecological metagenomes</taxon>
    </lineage>
</organism>
<dbReference type="AlphaFoldDB" id="A0A0F9U5P0"/>
<protein>
    <submittedName>
        <fullName evidence="1">Uncharacterized protein</fullName>
    </submittedName>
</protein>
<comment type="caution">
    <text evidence="1">The sequence shown here is derived from an EMBL/GenBank/DDBJ whole genome shotgun (WGS) entry which is preliminary data.</text>
</comment>
<gene>
    <name evidence="1" type="ORF">LCGC14_0264870</name>
</gene>
<name>A0A0F9U5P0_9ZZZZ</name>
<accession>A0A0F9U5P0</accession>